<dbReference type="Proteomes" id="UP000611945">
    <property type="component" value="Unassembled WGS sequence"/>
</dbReference>
<sequence length="132" mass="14736">MPVYVENLSHASPQDRRDLELIYADAPEWLLAPYPQASALIDDALANQCLLVGRFNGRLLGAARLERLADRWRLTHLCVRELTRGRGVAQRLLDETRRLAREADVPLVLAANPGQTAAQRLAAHHQLSLEAL</sequence>
<proteinExistence type="predicted"/>
<evidence type="ECO:0000259" key="1">
    <source>
        <dbReference type="PROSITE" id="PS51186"/>
    </source>
</evidence>
<reference evidence="2 3" key="1">
    <citation type="submission" date="2020-08" db="EMBL/GenBank/DDBJ databases">
        <title>A Genomic Blueprint of the Chicken Gut Microbiome.</title>
        <authorList>
            <person name="Gilroy R."/>
            <person name="Ravi A."/>
            <person name="Getino M."/>
            <person name="Pursley I."/>
            <person name="Horton D.L."/>
            <person name="Alikhan N.-F."/>
            <person name="Baker D."/>
            <person name="Gharbi K."/>
            <person name="Hall N."/>
            <person name="Watson M."/>
            <person name="Adriaenssens E.M."/>
            <person name="Foster-Nyarko E."/>
            <person name="Jarju S."/>
            <person name="Secka A."/>
            <person name="Antonio M."/>
            <person name="Oren A."/>
            <person name="Chaudhuri R."/>
            <person name="La Ragione R.M."/>
            <person name="Hildebrand F."/>
            <person name="Pallen M.J."/>
        </authorList>
    </citation>
    <scope>NUCLEOTIDE SEQUENCE [LARGE SCALE GENOMIC DNA]</scope>
    <source>
        <strain evidence="2 3">Sa2CUA2</strain>
    </source>
</reference>
<dbReference type="RefSeq" id="WP_251834597.1">
    <property type="nucleotide sequence ID" value="NZ_JACSQG010000001.1"/>
</dbReference>
<dbReference type="Gene3D" id="3.40.630.30">
    <property type="match status" value="1"/>
</dbReference>
<dbReference type="InterPro" id="IPR016181">
    <property type="entry name" value="Acyl_CoA_acyltransferase"/>
</dbReference>
<dbReference type="Pfam" id="PF12568">
    <property type="entry name" value="PanZ"/>
    <property type="match status" value="1"/>
</dbReference>
<protein>
    <submittedName>
        <fullName evidence="2">Acetyl-CoA sensor PanZ family protein</fullName>
    </submittedName>
</protein>
<name>A0ABR8TJS9_9PSED</name>
<accession>A0ABR8TJS9</accession>
<dbReference type="InterPro" id="IPR000182">
    <property type="entry name" value="GNAT_dom"/>
</dbReference>
<dbReference type="PROSITE" id="PS51186">
    <property type="entry name" value="GNAT"/>
    <property type="match status" value="1"/>
</dbReference>
<keyword evidence="3" id="KW-1185">Reference proteome</keyword>
<dbReference type="EMBL" id="JACSQG010000001">
    <property type="protein sequence ID" value="MBD7975810.1"/>
    <property type="molecule type" value="Genomic_DNA"/>
</dbReference>
<evidence type="ECO:0000313" key="3">
    <source>
        <dbReference type="Proteomes" id="UP000611945"/>
    </source>
</evidence>
<dbReference type="CDD" id="cd04301">
    <property type="entry name" value="NAT_SF"/>
    <property type="match status" value="1"/>
</dbReference>
<dbReference type="SUPFAM" id="SSF55729">
    <property type="entry name" value="Acyl-CoA N-acyltransferases (Nat)"/>
    <property type="match status" value="1"/>
</dbReference>
<organism evidence="2 3">
    <name type="scientific">Serpens gallinarum</name>
    <dbReference type="NCBI Taxonomy" id="2763075"/>
    <lineage>
        <taxon>Bacteria</taxon>
        <taxon>Pseudomonadati</taxon>
        <taxon>Pseudomonadota</taxon>
        <taxon>Gammaproteobacteria</taxon>
        <taxon>Pseudomonadales</taxon>
        <taxon>Pseudomonadaceae</taxon>
        <taxon>Pseudomonas</taxon>
    </lineage>
</organism>
<dbReference type="InterPro" id="IPR040448">
    <property type="entry name" value="PanZ_GNAT"/>
</dbReference>
<feature type="domain" description="N-acetyltransferase" evidence="1">
    <location>
        <begin position="6"/>
        <end position="132"/>
    </location>
</feature>
<gene>
    <name evidence="2" type="ORF">H9642_01255</name>
</gene>
<evidence type="ECO:0000313" key="2">
    <source>
        <dbReference type="EMBL" id="MBD7975810.1"/>
    </source>
</evidence>
<comment type="caution">
    <text evidence="2">The sequence shown here is derived from an EMBL/GenBank/DDBJ whole genome shotgun (WGS) entry which is preliminary data.</text>
</comment>